<dbReference type="GO" id="GO:0016491">
    <property type="term" value="F:oxidoreductase activity"/>
    <property type="evidence" value="ECO:0007669"/>
    <property type="project" value="UniProtKB-KW"/>
</dbReference>
<dbReference type="EMBL" id="LAZR01046438">
    <property type="protein sequence ID" value="KKK96541.1"/>
    <property type="molecule type" value="Genomic_DNA"/>
</dbReference>
<dbReference type="Gene3D" id="3.40.50.720">
    <property type="entry name" value="NAD(P)-binding Rossmann-like Domain"/>
    <property type="match status" value="1"/>
</dbReference>
<dbReference type="PRINTS" id="PR00081">
    <property type="entry name" value="GDHRDH"/>
</dbReference>
<feature type="non-terminal residue" evidence="3">
    <location>
        <position position="1"/>
    </location>
</feature>
<dbReference type="Pfam" id="PF13561">
    <property type="entry name" value="adh_short_C2"/>
    <property type="match status" value="1"/>
</dbReference>
<gene>
    <name evidence="3" type="ORF">LCGC14_2661740</name>
</gene>
<dbReference type="PRINTS" id="PR00080">
    <property type="entry name" value="SDRFAMILY"/>
</dbReference>
<dbReference type="InterPro" id="IPR020904">
    <property type="entry name" value="Sc_DH/Rdtase_CS"/>
</dbReference>
<evidence type="ECO:0000256" key="1">
    <source>
        <dbReference type="ARBA" id="ARBA00006484"/>
    </source>
</evidence>
<dbReference type="AlphaFoldDB" id="A0A0F9CIP0"/>
<name>A0A0F9CIP0_9ZZZZ</name>
<protein>
    <recommendedName>
        <fullName evidence="4">SDR family oxidoreductase</fullName>
    </recommendedName>
</protein>
<proteinExistence type="inferred from homology"/>
<comment type="caution">
    <text evidence="3">The sequence shown here is derived from an EMBL/GenBank/DDBJ whole genome shotgun (WGS) entry which is preliminary data.</text>
</comment>
<evidence type="ECO:0000313" key="3">
    <source>
        <dbReference type="EMBL" id="KKK96541.1"/>
    </source>
</evidence>
<dbReference type="CDD" id="cd05233">
    <property type="entry name" value="SDR_c"/>
    <property type="match status" value="1"/>
</dbReference>
<dbReference type="SUPFAM" id="SSF51735">
    <property type="entry name" value="NAD(P)-binding Rossmann-fold domains"/>
    <property type="match status" value="1"/>
</dbReference>
<accession>A0A0F9CIP0</accession>
<evidence type="ECO:0008006" key="4">
    <source>
        <dbReference type="Google" id="ProtNLM"/>
    </source>
</evidence>
<comment type="similarity">
    <text evidence="1">Belongs to the short-chain dehydrogenases/reductases (SDR) family.</text>
</comment>
<dbReference type="PANTHER" id="PTHR43639">
    <property type="entry name" value="OXIDOREDUCTASE, SHORT-CHAIN DEHYDROGENASE/REDUCTASE FAMILY (AFU_ORTHOLOGUE AFUA_5G02870)"/>
    <property type="match status" value="1"/>
</dbReference>
<organism evidence="3">
    <name type="scientific">marine sediment metagenome</name>
    <dbReference type="NCBI Taxonomy" id="412755"/>
    <lineage>
        <taxon>unclassified sequences</taxon>
        <taxon>metagenomes</taxon>
        <taxon>ecological metagenomes</taxon>
    </lineage>
</organism>
<dbReference type="InterPro" id="IPR036291">
    <property type="entry name" value="NAD(P)-bd_dom_sf"/>
</dbReference>
<evidence type="ECO:0000256" key="2">
    <source>
        <dbReference type="ARBA" id="ARBA00023002"/>
    </source>
</evidence>
<dbReference type="PROSITE" id="PS00061">
    <property type="entry name" value="ADH_SHORT"/>
    <property type="match status" value="1"/>
</dbReference>
<dbReference type="InterPro" id="IPR002347">
    <property type="entry name" value="SDR_fam"/>
</dbReference>
<keyword evidence="2" id="KW-0560">Oxidoreductase</keyword>
<reference evidence="3" key="1">
    <citation type="journal article" date="2015" name="Nature">
        <title>Complex archaea that bridge the gap between prokaryotes and eukaryotes.</title>
        <authorList>
            <person name="Spang A."/>
            <person name="Saw J.H."/>
            <person name="Jorgensen S.L."/>
            <person name="Zaremba-Niedzwiedzka K."/>
            <person name="Martijn J."/>
            <person name="Lind A.E."/>
            <person name="van Eijk R."/>
            <person name="Schleper C."/>
            <person name="Guy L."/>
            <person name="Ettema T.J."/>
        </authorList>
    </citation>
    <scope>NUCLEOTIDE SEQUENCE</scope>
</reference>
<dbReference type="PANTHER" id="PTHR43639:SF1">
    <property type="entry name" value="SHORT-CHAIN DEHYDROGENASE_REDUCTASE FAMILY PROTEIN"/>
    <property type="match status" value="1"/>
</dbReference>
<sequence length="236" mass="25557">LAEAGCHISCCAKNNPDSPGVLNFIHTVESLDRKCMYQKADVTSTEEIQSLVKNTVDKYGRIDILISNAGMNVFKGAEEASEGDWDFNMNLNLKSHWTIAKLCKPYLSESPNGVIIINSSNHAYSTIPGCFPYNVSKAGISGLVQSIAIEWGPDIRTIGIAPGFIVVESTKAWFDSFPDPGAELERTIQRHPAGKIGTPQDIGAFCAFLASDYAGFITGVTYLIDGGRSALMQDDQ</sequence>